<keyword evidence="5" id="KW-1185">Reference proteome</keyword>
<gene>
    <name evidence="4" type="ORF">TCE0_044r16642</name>
</gene>
<evidence type="ECO:0000313" key="5">
    <source>
        <dbReference type="Proteomes" id="UP000053095"/>
    </source>
</evidence>
<dbReference type="InterPro" id="IPR050425">
    <property type="entry name" value="NAD(P)_dehydrat-like"/>
</dbReference>
<accession>A0A478EBU9</accession>
<dbReference type="SUPFAM" id="SSF51735">
    <property type="entry name" value="NAD(P)-binding Rossmann-fold domains"/>
    <property type="match status" value="1"/>
</dbReference>
<keyword evidence="1" id="KW-0560">Oxidoreductase</keyword>
<dbReference type="PANTHER" id="PTHR10366:SF562">
    <property type="entry name" value="ALDEHYDE REDUCTASE II (AFU_ORTHOLOGUE AFUA_1G11360)"/>
    <property type="match status" value="1"/>
</dbReference>
<dbReference type="GO" id="GO:0016616">
    <property type="term" value="F:oxidoreductase activity, acting on the CH-OH group of donors, NAD or NADP as acceptor"/>
    <property type="evidence" value="ECO:0007669"/>
    <property type="project" value="TreeGrafter"/>
</dbReference>
<dbReference type="Pfam" id="PF01370">
    <property type="entry name" value="Epimerase"/>
    <property type="match status" value="1"/>
</dbReference>
<evidence type="ECO:0000256" key="2">
    <source>
        <dbReference type="ARBA" id="ARBA00023445"/>
    </source>
</evidence>
<reference evidence="5" key="1">
    <citation type="journal article" date="2015" name="Genome Announc.">
        <title>Draft genome sequence of Talaromyces cellulolyticus strain Y-94, a source of lignocellulosic biomass-degrading enzymes.</title>
        <authorList>
            <person name="Fujii T."/>
            <person name="Koike H."/>
            <person name="Sawayama S."/>
            <person name="Yano S."/>
            <person name="Inoue H."/>
        </authorList>
    </citation>
    <scope>NUCLEOTIDE SEQUENCE [LARGE SCALE GENOMIC DNA]</scope>
    <source>
        <strain evidence="5">Y-94</strain>
    </source>
</reference>
<dbReference type="Proteomes" id="UP000053095">
    <property type="component" value="Unassembled WGS sequence"/>
</dbReference>
<feature type="domain" description="NAD-dependent epimerase/dehydratase" evidence="3">
    <location>
        <begin position="17"/>
        <end position="199"/>
    </location>
</feature>
<dbReference type="EMBL" id="DF933840">
    <property type="protein sequence ID" value="GAM42560.1"/>
    <property type="molecule type" value="Genomic_DNA"/>
</dbReference>
<organism evidence="4 5">
    <name type="scientific">Talaromyces pinophilus</name>
    <name type="common">Penicillium pinophilum</name>
    <dbReference type="NCBI Taxonomy" id="128442"/>
    <lineage>
        <taxon>Eukaryota</taxon>
        <taxon>Fungi</taxon>
        <taxon>Dikarya</taxon>
        <taxon>Ascomycota</taxon>
        <taxon>Pezizomycotina</taxon>
        <taxon>Eurotiomycetes</taxon>
        <taxon>Eurotiomycetidae</taxon>
        <taxon>Eurotiales</taxon>
        <taxon>Trichocomaceae</taxon>
        <taxon>Talaromyces</taxon>
        <taxon>Talaromyces sect. Talaromyces</taxon>
    </lineage>
</organism>
<protein>
    <submittedName>
        <fullName evidence="4">NAD-dependent epimerase/dehydratase</fullName>
    </submittedName>
</protein>
<dbReference type="Gene3D" id="3.40.50.720">
    <property type="entry name" value="NAD(P)-binding Rossmann-like Domain"/>
    <property type="match status" value="1"/>
</dbReference>
<comment type="similarity">
    <text evidence="2">Belongs to the NAD(P)-dependent epimerase/dehydratase family. Dihydroflavonol-4-reductase subfamily.</text>
</comment>
<dbReference type="PANTHER" id="PTHR10366">
    <property type="entry name" value="NAD DEPENDENT EPIMERASE/DEHYDRATASE"/>
    <property type="match status" value="1"/>
</dbReference>
<sequence length="310" mass="34302">MPTLLKKSTALQPGERVLVTGANSYIGSHVVDLLLSLGYLVRGTIRAEKPWLDEYFTSKYGAGKYESVVVPDVAQKESLVKVLGDVSGLIHVASDLSLSTDTDKVVNGVIAATRAMLEAAAEQKSIKRVVLTSSSAAVTLPKPNVEGTVLTEDSWNDETVKLAWEGTPETRNPLYVYGASKTEGERFAHKWVKENKPPFVFNAVLPNLNYYVNVEDVARIHAIALLDPEVKSERLFAFASPFQWTEIVRLLRKYRPDNEKIPNPPENEGHDLSVVPPAKKAEELLKEWFGQPGWVSLEQSIKDGLDTYSP</sequence>
<evidence type="ECO:0000256" key="1">
    <source>
        <dbReference type="ARBA" id="ARBA00023002"/>
    </source>
</evidence>
<evidence type="ECO:0000259" key="3">
    <source>
        <dbReference type="Pfam" id="PF01370"/>
    </source>
</evidence>
<dbReference type="InterPro" id="IPR001509">
    <property type="entry name" value="Epimerase_deHydtase"/>
</dbReference>
<evidence type="ECO:0000313" key="4">
    <source>
        <dbReference type="EMBL" id="GAM42560.1"/>
    </source>
</evidence>
<dbReference type="AlphaFoldDB" id="A0A478EBU9"/>
<name>A0A478EBU9_TALPI</name>
<proteinExistence type="inferred from homology"/>
<dbReference type="InterPro" id="IPR036291">
    <property type="entry name" value="NAD(P)-bd_dom_sf"/>
</dbReference>